<feature type="binding site" evidence="4">
    <location>
        <position position="275"/>
    </location>
    <ligand>
        <name>FAD</name>
        <dbReference type="ChEBI" id="CHEBI:57692"/>
    </ligand>
</feature>
<dbReference type="InterPro" id="IPR006311">
    <property type="entry name" value="TAT_signal"/>
</dbReference>
<sequence length="478" mass="52226">MDEKRNNGLSRRSFIGGAAVVTAGAAGLGLIGSANATENGTSKRATGFDYDVIVVGGGFAGATAARECGHQGYKTLLLEARSRLGGRTFTSHFAGQEIEFGGAWVHWLQPHVWSEMQRYGLGVVEDPLTNLDKTLVMYNDGSVEDLPPEVFGTNIQVAFEKMCHDAWEAFPRPHEPMFTERARKLDKMSVLDRINQLELTRAQRAELNSYMALYGGETTDKYGLPGVLKLFACGGWNYNAFMDTETHYRIEGGTIGLINAMLADSGAEVRLNMPVISVEQLNGGVRVETDDGETITAGTIIMTVPLNTYRHINFTPALSEGKQRFIQEGQLSKGAKLYVHVKENLGRVFAFADEQQPLNWVQTHDYGDELGTILSITIARAETIDVNDRDAVTREIRKLFPGVEVLGIAAYDWTADPFSLGAWAAYGVGQLSRLTDLQQPEGRILFAGAETSNGWHANIDGAVESGLRAGREAKEILG</sequence>
<feature type="binding site" evidence="4">
    <location>
        <position position="450"/>
    </location>
    <ligand>
        <name>FAD</name>
        <dbReference type="ChEBI" id="CHEBI:57692"/>
    </ligand>
</feature>
<protein>
    <submittedName>
        <fullName evidence="6">Nicotine amine oxidase</fullName>
        <ecNumber evidence="6">1.5.3.-</ecNumber>
    </submittedName>
</protein>
<comment type="cofactor">
    <cofactor evidence="1">
        <name>FAD</name>
        <dbReference type="ChEBI" id="CHEBI:57692"/>
    </cofactor>
</comment>
<gene>
    <name evidence="6" type="primary">nox</name>
</gene>
<evidence type="ECO:0000256" key="4">
    <source>
        <dbReference type="PIRSR" id="PIRSR601613-1"/>
    </source>
</evidence>
<dbReference type="EC" id="1.5.3.-" evidence="6"/>
<dbReference type="Gene3D" id="1.10.405.10">
    <property type="entry name" value="Guanine Nucleotide Dissociation Inhibitor, domain 1"/>
    <property type="match status" value="1"/>
</dbReference>
<reference evidence="6" key="1">
    <citation type="journal article" date="2012" name="Appl. Environ. Microbiol.">
        <title>Functional identification of two novel genes from Pseudomonas sp. strain HZN6 involved in the catabolism of nicotine.</title>
        <authorList>
            <person name="Qiu J."/>
            <person name="Ma Y."/>
            <person name="Wen Y."/>
            <person name="Chen L."/>
            <person name="Wu L."/>
            <person name="Liu W."/>
        </authorList>
    </citation>
    <scope>NUCLEOTIDE SEQUENCE</scope>
    <source>
        <strain evidence="6">HZN6</strain>
    </source>
</reference>
<dbReference type="EMBL" id="JN391188">
    <property type="protein sequence ID" value="AGH68979.1"/>
    <property type="molecule type" value="Genomic_DNA"/>
</dbReference>
<dbReference type="InterPro" id="IPR002937">
    <property type="entry name" value="Amino_oxidase"/>
</dbReference>
<dbReference type="PANTHER" id="PTHR43563:SF1">
    <property type="entry name" value="AMINE OXIDASE [FLAVIN-CONTAINING] B"/>
    <property type="match status" value="1"/>
</dbReference>
<dbReference type="GO" id="GO:0016491">
    <property type="term" value="F:oxidoreductase activity"/>
    <property type="evidence" value="ECO:0007669"/>
    <property type="project" value="UniProtKB-KW"/>
</dbReference>
<keyword evidence="3 6" id="KW-0560">Oxidoreductase</keyword>
<dbReference type="InterPro" id="IPR001613">
    <property type="entry name" value="Flavin_amine_oxidase"/>
</dbReference>
<evidence type="ECO:0000259" key="5">
    <source>
        <dbReference type="Pfam" id="PF01593"/>
    </source>
</evidence>
<dbReference type="Gene3D" id="3.90.660.10">
    <property type="match status" value="1"/>
</dbReference>
<organism evidence="6">
    <name type="scientific">Pseudomonas sp. HZN6</name>
    <dbReference type="NCBI Taxonomy" id="879273"/>
    <lineage>
        <taxon>Bacteria</taxon>
        <taxon>Pseudomonadati</taxon>
        <taxon>Pseudomonadota</taxon>
        <taxon>Gammaproteobacteria</taxon>
        <taxon>Pseudomonadales</taxon>
        <taxon>Pseudomonadaceae</taxon>
        <taxon>Pseudomonas</taxon>
    </lineage>
</organism>
<evidence type="ECO:0000256" key="3">
    <source>
        <dbReference type="ARBA" id="ARBA00023002"/>
    </source>
</evidence>
<dbReference type="KEGG" id="ag:AGH68979"/>
<proteinExistence type="inferred from homology"/>
<evidence type="ECO:0000256" key="1">
    <source>
        <dbReference type="ARBA" id="ARBA00001974"/>
    </source>
</evidence>
<dbReference type="SMR" id="M4T5L3"/>
<reference evidence="6" key="3">
    <citation type="journal article" date="2013" name="Appl. Environ. Microbiol.">
        <title>Cloning of a Novel Nicotine Oxidase Gene from Pseudomonas sp. Strain HZN6 Whose Product Nonenantioselectively Degrades Nicotine to Pseudooxynicotine.</title>
        <authorList>
            <person name="Qiu J."/>
            <person name="Ma Y."/>
            <person name="Zhang J."/>
            <person name="Wen Y."/>
            <person name="Liu W."/>
        </authorList>
    </citation>
    <scope>NUCLEOTIDE SEQUENCE</scope>
    <source>
        <strain evidence="6">HZN6</strain>
    </source>
</reference>
<dbReference type="PROSITE" id="PS51318">
    <property type="entry name" value="TAT"/>
    <property type="match status" value="1"/>
</dbReference>
<dbReference type="PANTHER" id="PTHR43563">
    <property type="entry name" value="AMINE OXIDASE"/>
    <property type="match status" value="1"/>
</dbReference>
<evidence type="ECO:0000313" key="6">
    <source>
        <dbReference type="EMBL" id="AGH68979.1"/>
    </source>
</evidence>
<dbReference type="InterPro" id="IPR036188">
    <property type="entry name" value="FAD/NAD-bd_sf"/>
</dbReference>
<feature type="domain" description="Amine oxidase" evidence="5">
    <location>
        <begin position="59"/>
        <end position="471"/>
    </location>
</feature>
<dbReference type="PRINTS" id="PR00757">
    <property type="entry name" value="AMINEOXDASEF"/>
</dbReference>
<dbReference type="Pfam" id="PF01593">
    <property type="entry name" value="Amino_oxidase"/>
    <property type="match status" value="1"/>
</dbReference>
<name>M4T5L3_9PSED</name>
<dbReference type="SUPFAM" id="SSF51905">
    <property type="entry name" value="FAD/NAD(P)-binding domain"/>
    <property type="match status" value="1"/>
</dbReference>
<dbReference type="Gene3D" id="3.50.50.60">
    <property type="entry name" value="FAD/NAD(P)-binding domain"/>
    <property type="match status" value="1"/>
</dbReference>
<dbReference type="InterPro" id="IPR050703">
    <property type="entry name" value="Flavin_MAO"/>
</dbReference>
<dbReference type="AlphaFoldDB" id="M4T5L3"/>
<reference evidence="6" key="2">
    <citation type="submission" date="2012-05" db="EMBL/GenBank/DDBJ databases">
        <authorList>
            <person name="Qiu J.G."/>
        </authorList>
    </citation>
    <scope>NUCLEOTIDE SEQUENCE</scope>
    <source>
        <strain evidence="6">HZN6</strain>
    </source>
</reference>
<comment type="similarity">
    <text evidence="2">Belongs to the flavin monoamine oxidase family.</text>
</comment>
<evidence type="ECO:0000256" key="2">
    <source>
        <dbReference type="ARBA" id="ARBA00005995"/>
    </source>
</evidence>
<accession>M4T5L3</accession>
<feature type="binding site" evidence="4">
    <location>
        <begin position="79"/>
        <end position="80"/>
    </location>
    <ligand>
        <name>FAD</name>
        <dbReference type="ChEBI" id="CHEBI:57692"/>
    </ligand>
</feature>
<dbReference type="BRENDA" id="1.5.99.4">
    <property type="organism ID" value="5085"/>
</dbReference>